<accession>A0A0D6M5J7</accession>
<sequence length="502" mass="55906">MSKNQENDHWNHTKTAAPGQTTNSTACHSYHQLQQIQAAHAAHARGVTLATNSPEIPLYQPMDKCYFRSPPYNADEILAASTVFPLPDALAVSAGGRITCGFDDEREYCSWHNALDADLKFSKAQRNSFFDADRFECSGYFLLVKGDPSGFSRKAVLETTIPCQYDPAVIKFDIWSLTTTPVLRYCVSWANGTGLCENAIAAPNPLNFTIPHSVDPTSVRIEVLNINSQDIILIDSLYYEGRICELIDEEQTTGTTSETLIPIKPSPIEPHLSIRKISRDTIGVQAVMDVPDSEASTDVRDGRAVDEVAPIEELTPIAESALELNADTIERAADFVACEALTCDFNHNHSCFYKLSGFGSTSPWLIGTSFVGNRHTGVQRLNSEDSDRVGFAYVGRDHIDDSNEVFVMESPKFAISTDARLLFDVYLRSHSPRLKVCVDSFDDCPYESPRISKHEFWLLDRSVELRKGVRKVYFIATSVRQNQFLAVDRVRVALDGKPCEAR</sequence>
<feature type="compositionally biased region" description="Basic and acidic residues" evidence="1">
    <location>
        <begin position="1"/>
        <end position="11"/>
    </location>
</feature>
<dbReference type="InterPro" id="IPR013320">
    <property type="entry name" value="ConA-like_dom_sf"/>
</dbReference>
<keyword evidence="3" id="KW-1185">Reference proteome</keyword>
<proteinExistence type="predicted"/>
<evidence type="ECO:0000256" key="1">
    <source>
        <dbReference type="SAM" id="MobiDB-lite"/>
    </source>
</evidence>
<name>A0A0D6M5J7_9BILA</name>
<organism evidence="2 3">
    <name type="scientific">Ancylostoma ceylanicum</name>
    <dbReference type="NCBI Taxonomy" id="53326"/>
    <lineage>
        <taxon>Eukaryota</taxon>
        <taxon>Metazoa</taxon>
        <taxon>Ecdysozoa</taxon>
        <taxon>Nematoda</taxon>
        <taxon>Chromadorea</taxon>
        <taxon>Rhabditida</taxon>
        <taxon>Rhabditina</taxon>
        <taxon>Rhabditomorpha</taxon>
        <taxon>Strongyloidea</taxon>
        <taxon>Ancylostomatidae</taxon>
        <taxon>Ancylostomatinae</taxon>
        <taxon>Ancylostoma</taxon>
    </lineage>
</organism>
<protein>
    <recommendedName>
        <fullName evidence="4">MAM domain-containing protein</fullName>
    </recommendedName>
</protein>
<reference evidence="2 3" key="1">
    <citation type="submission" date="2013-05" db="EMBL/GenBank/DDBJ databases">
        <title>Draft genome of the parasitic nematode Anyclostoma ceylanicum.</title>
        <authorList>
            <person name="Mitreva M."/>
        </authorList>
    </citation>
    <scope>NUCLEOTIDE SEQUENCE [LARGE SCALE GENOMIC DNA]</scope>
</reference>
<dbReference type="Proteomes" id="UP000054495">
    <property type="component" value="Unassembled WGS sequence"/>
</dbReference>
<evidence type="ECO:0000313" key="2">
    <source>
        <dbReference type="EMBL" id="EPB79404.1"/>
    </source>
</evidence>
<feature type="region of interest" description="Disordered" evidence="1">
    <location>
        <begin position="1"/>
        <end position="24"/>
    </location>
</feature>
<gene>
    <name evidence="2" type="ORF">ANCCEY_01454</name>
</gene>
<evidence type="ECO:0000313" key="3">
    <source>
        <dbReference type="Proteomes" id="UP000054495"/>
    </source>
</evidence>
<dbReference type="SUPFAM" id="SSF49899">
    <property type="entry name" value="Concanavalin A-like lectins/glucanases"/>
    <property type="match status" value="1"/>
</dbReference>
<evidence type="ECO:0008006" key="4">
    <source>
        <dbReference type="Google" id="ProtNLM"/>
    </source>
</evidence>
<dbReference type="AlphaFoldDB" id="A0A0D6M5J7"/>
<dbReference type="EMBL" id="KE124794">
    <property type="protein sequence ID" value="EPB79404.1"/>
    <property type="molecule type" value="Genomic_DNA"/>
</dbReference>